<gene>
    <name evidence="1" type="ORF">FA15DRAFT_709282</name>
</gene>
<accession>A0A5C3KG23</accession>
<dbReference type="PANTHER" id="PTHR10039">
    <property type="entry name" value="AMELOGENIN"/>
    <property type="match status" value="1"/>
</dbReference>
<proteinExistence type="predicted"/>
<dbReference type="AlphaFoldDB" id="A0A5C3KG23"/>
<reference evidence="1 2" key="1">
    <citation type="journal article" date="2019" name="Nat. Ecol. Evol.">
        <title>Megaphylogeny resolves global patterns of mushroom evolution.</title>
        <authorList>
            <person name="Varga T."/>
            <person name="Krizsan K."/>
            <person name="Foldi C."/>
            <person name="Dima B."/>
            <person name="Sanchez-Garcia M."/>
            <person name="Sanchez-Ramirez S."/>
            <person name="Szollosi G.J."/>
            <person name="Szarkandi J.G."/>
            <person name="Papp V."/>
            <person name="Albert L."/>
            <person name="Andreopoulos W."/>
            <person name="Angelini C."/>
            <person name="Antonin V."/>
            <person name="Barry K.W."/>
            <person name="Bougher N.L."/>
            <person name="Buchanan P."/>
            <person name="Buyck B."/>
            <person name="Bense V."/>
            <person name="Catcheside P."/>
            <person name="Chovatia M."/>
            <person name="Cooper J."/>
            <person name="Damon W."/>
            <person name="Desjardin D."/>
            <person name="Finy P."/>
            <person name="Geml J."/>
            <person name="Haridas S."/>
            <person name="Hughes K."/>
            <person name="Justo A."/>
            <person name="Karasinski D."/>
            <person name="Kautmanova I."/>
            <person name="Kiss B."/>
            <person name="Kocsube S."/>
            <person name="Kotiranta H."/>
            <person name="LaButti K.M."/>
            <person name="Lechner B.E."/>
            <person name="Liimatainen K."/>
            <person name="Lipzen A."/>
            <person name="Lukacs Z."/>
            <person name="Mihaltcheva S."/>
            <person name="Morgado L.N."/>
            <person name="Niskanen T."/>
            <person name="Noordeloos M.E."/>
            <person name="Ohm R.A."/>
            <person name="Ortiz-Santana B."/>
            <person name="Ovrebo C."/>
            <person name="Racz N."/>
            <person name="Riley R."/>
            <person name="Savchenko A."/>
            <person name="Shiryaev A."/>
            <person name="Soop K."/>
            <person name="Spirin V."/>
            <person name="Szebenyi C."/>
            <person name="Tomsovsky M."/>
            <person name="Tulloss R.E."/>
            <person name="Uehling J."/>
            <person name="Grigoriev I.V."/>
            <person name="Vagvolgyi C."/>
            <person name="Papp T."/>
            <person name="Martin F.M."/>
            <person name="Miettinen O."/>
            <person name="Hibbett D.S."/>
            <person name="Nagy L.G."/>
        </authorList>
    </citation>
    <scope>NUCLEOTIDE SEQUENCE [LARGE SCALE GENOMIC DNA]</scope>
    <source>
        <strain evidence="1 2">CBS 121175</strain>
    </source>
</reference>
<keyword evidence="2" id="KW-1185">Reference proteome</keyword>
<evidence type="ECO:0000313" key="2">
    <source>
        <dbReference type="Proteomes" id="UP000307440"/>
    </source>
</evidence>
<dbReference type="PANTHER" id="PTHR10039:SF15">
    <property type="entry name" value="NACHT DOMAIN-CONTAINING PROTEIN"/>
    <property type="match status" value="1"/>
</dbReference>
<name>A0A5C3KG23_COPMA</name>
<organism evidence="1 2">
    <name type="scientific">Coprinopsis marcescibilis</name>
    <name type="common">Agaric fungus</name>
    <name type="synonym">Psathyrella marcescibilis</name>
    <dbReference type="NCBI Taxonomy" id="230819"/>
    <lineage>
        <taxon>Eukaryota</taxon>
        <taxon>Fungi</taxon>
        <taxon>Dikarya</taxon>
        <taxon>Basidiomycota</taxon>
        <taxon>Agaricomycotina</taxon>
        <taxon>Agaricomycetes</taxon>
        <taxon>Agaricomycetidae</taxon>
        <taxon>Agaricales</taxon>
        <taxon>Agaricineae</taxon>
        <taxon>Psathyrellaceae</taxon>
        <taxon>Coprinopsis</taxon>
    </lineage>
</organism>
<sequence length="469" mass="51821">MGPSLSTLVGPNVFGLQHYIRGALGAHVLQGAQEVQIINSNFTVAGGNITYHNTAGGAASTITDNELLDKIMDWLSTVKGNTLNQSRSRYRSHEALSIAHGNHSYIPRTALLFFALPLIVLPCLKYCLFNCKWQKDGTQPFDASWPERAQEVQIINSNFTVAGGNITYHNTAGGAASTITDNELLDKIMDWLSKLNFRNIFNENMAKRTPETGREVINSDWFQEWLMSLLGGIVWGTGMPGARKRVLAESDVRNALDGLPQGLDGMYDATMARIKGLPGPQADLAIRVLIWIAYAQRPLTVEELVLAVSVCPGAFQFNDQLEPARIESILLLCCGLVQAEYSGILGEKSQATLPGRSTPCALIASTSISLLRHYGFHNVSSQGSDDDGEIWNQYASLEEERGPMANYPYQYWGFHATNSRSIPAPVLEFLDDCEPYPSFYNEQSSETNNFDLPDFYHDEDYCTTLQSAL</sequence>
<dbReference type="OrthoDB" id="10668593at2759"/>
<dbReference type="Proteomes" id="UP000307440">
    <property type="component" value="Unassembled WGS sequence"/>
</dbReference>
<dbReference type="STRING" id="230819.A0A5C3KG23"/>
<protein>
    <submittedName>
        <fullName evidence="1">Uncharacterized protein</fullName>
    </submittedName>
</protein>
<dbReference type="EMBL" id="ML210360">
    <property type="protein sequence ID" value="TFK19096.1"/>
    <property type="molecule type" value="Genomic_DNA"/>
</dbReference>
<evidence type="ECO:0000313" key="1">
    <source>
        <dbReference type="EMBL" id="TFK19096.1"/>
    </source>
</evidence>